<name>A0AAU7JCI3_9HYPH</name>
<feature type="chain" id="PRO_5043705938" evidence="1">
    <location>
        <begin position="25"/>
        <end position="212"/>
    </location>
</feature>
<keyword evidence="1" id="KW-0732">Signal</keyword>
<evidence type="ECO:0000313" key="2">
    <source>
        <dbReference type="EMBL" id="XBO38018.1"/>
    </source>
</evidence>
<protein>
    <submittedName>
        <fullName evidence="2">DUF1007 family protein</fullName>
    </submittedName>
</protein>
<dbReference type="PIRSF" id="PIRSF008159">
    <property type="entry name" value="UCP008159_ABC"/>
    <property type="match status" value="1"/>
</dbReference>
<dbReference type="AlphaFoldDB" id="A0AAU7JCI3"/>
<evidence type="ECO:0000256" key="1">
    <source>
        <dbReference type="SAM" id="SignalP"/>
    </source>
</evidence>
<feature type="signal peptide" evidence="1">
    <location>
        <begin position="1"/>
        <end position="24"/>
    </location>
</feature>
<dbReference type="EMBL" id="CP157484">
    <property type="protein sequence ID" value="XBO38018.1"/>
    <property type="molecule type" value="Genomic_DNA"/>
</dbReference>
<dbReference type="Pfam" id="PF06226">
    <property type="entry name" value="DUF1007"/>
    <property type="match status" value="1"/>
</dbReference>
<gene>
    <name evidence="2" type="ORF">ABEG18_20205</name>
</gene>
<organism evidence="2">
    <name type="scientific">Alsobacter sp. KACC 23698</name>
    <dbReference type="NCBI Taxonomy" id="3149229"/>
    <lineage>
        <taxon>Bacteria</taxon>
        <taxon>Pseudomonadati</taxon>
        <taxon>Pseudomonadota</taxon>
        <taxon>Alphaproteobacteria</taxon>
        <taxon>Hyphomicrobiales</taxon>
        <taxon>Alsobacteraceae</taxon>
        <taxon>Alsobacter</taxon>
    </lineage>
</organism>
<sequence>MPKRLRLLLAALLALSALARPALAHPHVWVVVKCEVVWTPDGRIGAVKHRWSFDEAYSSYAVQGLDANNDGVYSPEELADLAKVNTESLSEYGFFTVVKADGKRQDFAAPVDYGLEHADGKLVLHFTLPLKEPAVAKRTLILDVYDPTFFVDFSYAEGDDAVTLTAAPKGCAIQLSRPKKPDQAKQPALTEDYFANANMGLQFASKVIIACP</sequence>
<dbReference type="InterPro" id="IPR010412">
    <property type="entry name" value="DUF1007"/>
</dbReference>
<reference evidence="2" key="1">
    <citation type="submission" date="2024-05" db="EMBL/GenBank/DDBJ databases">
        <authorList>
            <person name="Kim S."/>
            <person name="Heo J."/>
            <person name="Choi H."/>
            <person name="Choi Y."/>
            <person name="Kwon S.-W."/>
            <person name="Kim Y."/>
        </authorList>
    </citation>
    <scope>NUCLEOTIDE SEQUENCE</scope>
    <source>
        <strain evidence="2">KACC 23698</strain>
    </source>
</reference>
<proteinExistence type="predicted"/>
<dbReference type="RefSeq" id="WP_406854846.1">
    <property type="nucleotide sequence ID" value="NZ_CP157484.1"/>
</dbReference>
<dbReference type="InterPro" id="IPR016537">
    <property type="entry name" value="UCP008159_ABC"/>
</dbReference>
<accession>A0AAU7JCI3</accession>